<dbReference type="GO" id="GO:0005829">
    <property type="term" value="C:cytosol"/>
    <property type="evidence" value="ECO:0007669"/>
    <property type="project" value="TreeGrafter"/>
</dbReference>
<reference evidence="2 3" key="1">
    <citation type="submission" date="2017-11" db="EMBL/GenBank/DDBJ databases">
        <title>Bacillus camelliae sp. nov., isolated from pu'er tea.</title>
        <authorList>
            <person name="Niu L."/>
        </authorList>
    </citation>
    <scope>NUCLEOTIDE SEQUENCE [LARGE SCALE GENOMIC DNA]</scope>
    <source>
        <strain evidence="2 3">7578-1</strain>
    </source>
</reference>
<dbReference type="PANTHER" id="PTHR45663:SF41">
    <property type="entry name" value="THIOREDOXIN-LIKE PROTEIN YUSE"/>
    <property type="match status" value="1"/>
</dbReference>
<feature type="domain" description="Thioredoxin" evidence="1">
    <location>
        <begin position="3"/>
        <end position="86"/>
    </location>
</feature>
<evidence type="ECO:0000259" key="1">
    <source>
        <dbReference type="Pfam" id="PF00085"/>
    </source>
</evidence>
<dbReference type="CDD" id="cd02947">
    <property type="entry name" value="TRX_family"/>
    <property type="match status" value="1"/>
</dbReference>
<dbReference type="SUPFAM" id="SSF52833">
    <property type="entry name" value="Thioredoxin-like"/>
    <property type="match status" value="1"/>
</dbReference>
<name>A0A2N3LGZ9_9BACI</name>
<sequence>MKEQTYEEFTKMMENKEDNFTLYLYTPLCGTCQVAGKILSITEELFPSLHMFKMDLNYSPKLAEDFQVESVPCLLLFQNGQLKERVYAFHSVPFIYEKLNSFYNRESN</sequence>
<comment type="caution">
    <text evidence="2">The sequence shown here is derived from an EMBL/GenBank/DDBJ whole genome shotgun (WGS) entry which is preliminary data.</text>
</comment>
<dbReference type="GO" id="GO:0015035">
    <property type="term" value="F:protein-disulfide reductase activity"/>
    <property type="evidence" value="ECO:0007669"/>
    <property type="project" value="TreeGrafter"/>
</dbReference>
<dbReference type="InterPro" id="IPR036249">
    <property type="entry name" value="Thioredoxin-like_sf"/>
</dbReference>
<evidence type="ECO:0000313" key="2">
    <source>
        <dbReference type="EMBL" id="PKR83910.1"/>
    </source>
</evidence>
<dbReference type="OrthoDB" id="5784238at2"/>
<proteinExistence type="predicted"/>
<keyword evidence="3" id="KW-1185">Reference proteome</keyword>
<dbReference type="Gene3D" id="3.40.30.10">
    <property type="entry name" value="Glutaredoxin"/>
    <property type="match status" value="1"/>
</dbReference>
<protein>
    <submittedName>
        <fullName evidence="2">Thiol reductase thioredoxin</fullName>
    </submittedName>
</protein>
<accession>A0A2N3LGZ9</accession>
<dbReference type="Proteomes" id="UP000233440">
    <property type="component" value="Unassembled WGS sequence"/>
</dbReference>
<dbReference type="AlphaFoldDB" id="A0A2N3LGZ9"/>
<organism evidence="2 3">
    <name type="scientific">Heyndrickxia camelliae</name>
    <dbReference type="NCBI Taxonomy" id="1707093"/>
    <lineage>
        <taxon>Bacteria</taxon>
        <taxon>Bacillati</taxon>
        <taxon>Bacillota</taxon>
        <taxon>Bacilli</taxon>
        <taxon>Bacillales</taxon>
        <taxon>Bacillaceae</taxon>
        <taxon>Heyndrickxia</taxon>
    </lineage>
</organism>
<gene>
    <name evidence="2" type="ORF">CWO92_16780</name>
</gene>
<dbReference type="PANTHER" id="PTHR45663">
    <property type="entry name" value="GEO12009P1"/>
    <property type="match status" value="1"/>
</dbReference>
<dbReference type="GO" id="GO:0045454">
    <property type="term" value="P:cell redox homeostasis"/>
    <property type="evidence" value="ECO:0007669"/>
    <property type="project" value="TreeGrafter"/>
</dbReference>
<dbReference type="EMBL" id="PIQO01000014">
    <property type="protein sequence ID" value="PKR83910.1"/>
    <property type="molecule type" value="Genomic_DNA"/>
</dbReference>
<dbReference type="Pfam" id="PF00085">
    <property type="entry name" value="Thioredoxin"/>
    <property type="match status" value="1"/>
</dbReference>
<dbReference type="InterPro" id="IPR013766">
    <property type="entry name" value="Thioredoxin_domain"/>
</dbReference>
<evidence type="ECO:0000313" key="3">
    <source>
        <dbReference type="Proteomes" id="UP000233440"/>
    </source>
</evidence>
<dbReference type="RefSeq" id="WP_101355363.1">
    <property type="nucleotide sequence ID" value="NZ_PIQO01000014.1"/>
</dbReference>